<protein>
    <submittedName>
        <fullName evidence="2">Helix-turn-helix domain-containing protein</fullName>
    </submittedName>
</protein>
<dbReference type="AlphaFoldDB" id="A0A9D2DCL4"/>
<proteinExistence type="predicted"/>
<evidence type="ECO:0000259" key="1">
    <source>
        <dbReference type="Pfam" id="PF12728"/>
    </source>
</evidence>
<dbReference type="Pfam" id="PF12728">
    <property type="entry name" value="HTH_17"/>
    <property type="match status" value="1"/>
</dbReference>
<gene>
    <name evidence="2" type="ORF">H9816_00910</name>
</gene>
<dbReference type="InterPro" id="IPR041657">
    <property type="entry name" value="HTH_17"/>
</dbReference>
<reference evidence="2" key="2">
    <citation type="submission" date="2021-04" db="EMBL/GenBank/DDBJ databases">
        <authorList>
            <person name="Gilroy R."/>
        </authorList>
    </citation>
    <scope>NUCLEOTIDE SEQUENCE</scope>
    <source>
        <strain evidence="2">ChiHjej11B10-19426</strain>
    </source>
</reference>
<comment type="caution">
    <text evidence="2">The sequence shown here is derived from an EMBL/GenBank/DDBJ whole genome shotgun (WGS) entry which is preliminary data.</text>
</comment>
<evidence type="ECO:0000313" key="2">
    <source>
        <dbReference type="EMBL" id="HIZ14463.1"/>
    </source>
</evidence>
<dbReference type="Proteomes" id="UP000824014">
    <property type="component" value="Unassembled WGS sequence"/>
</dbReference>
<reference evidence="2" key="1">
    <citation type="journal article" date="2021" name="PeerJ">
        <title>Extensive microbial diversity within the chicken gut microbiome revealed by metagenomics and culture.</title>
        <authorList>
            <person name="Gilroy R."/>
            <person name="Ravi A."/>
            <person name="Getino M."/>
            <person name="Pursley I."/>
            <person name="Horton D.L."/>
            <person name="Alikhan N.F."/>
            <person name="Baker D."/>
            <person name="Gharbi K."/>
            <person name="Hall N."/>
            <person name="Watson M."/>
            <person name="Adriaenssens E.M."/>
            <person name="Foster-Nyarko E."/>
            <person name="Jarju S."/>
            <person name="Secka A."/>
            <person name="Antonio M."/>
            <person name="Oren A."/>
            <person name="Chaudhuri R.R."/>
            <person name="La Ragione R."/>
            <person name="Hildebrand F."/>
            <person name="Pallen M.J."/>
        </authorList>
    </citation>
    <scope>NUCLEOTIDE SEQUENCE</scope>
    <source>
        <strain evidence="2">ChiHjej11B10-19426</strain>
    </source>
</reference>
<sequence length="121" mass="13993">MKTQDILSAFFAETRKIVAEEIDRAFSQRVASRPVRETDAMSIVEAEAFLRQEFAYPVTVRSIYDFVHRGNMPCRKIGKRLVFSREALRAWVAERTRNAAPRRQETLRSIADAGRKEVCDE</sequence>
<feature type="domain" description="Helix-turn-helix" evidence="1">
    <location>
        <begin position="58"/>
        <end position="95"/>
    </location>
</feature>
<dbReference type="EMBL" id="DXCC01000003">
    <property type="protein sequence ID" value="HIZ14463.1"/>
    <property type="molecule type" value="Genomic_DNA"/>
</dbReference>
<evidence type="ECO:0000313" key="3">
    <source>
        <dbReference type="Proteomes" id="UP000824014"/>
    </source>
</evidence>
<name>A0A9D2DCL4_9BACT</name>
<accession>A0A9D2DCL4</accession>
<organism evidence="2 3">
    <name type="scientific">Candidatus Tidjanibacter faecipullorum</name>
    <dbReference type="NCBI Taxonomy" id="2838766"/>
    <lineage>
        <taxon>Bacteria</taxon>
        <taxon>Pseudomonadati</taxon>
        <taxon>Bacteroidota</taxon>
        <taxon>Bacteroidia</taxon>
        <taxon>Bacteroidales</taxon>
        <taxon>Rikenellaceae</taxon>
        <taxon>Tidjanibacter</taxon>
    </lineage>
</organism>